<dbReference type="InterPro" id="IPR003675">
    <property type="entry name" value="Rce1/LyrA-like_dom"/>
</dbReference>
<accession>A0A6B1G1S2</accession>
<gene>
    <name evidence="3" type="ORF">F4148_11460</name>
</gene>
<feature type="transmembrane region" description="Helical" evidence="1">
    <location>
        <begin position="38"/>
        <end position="60"/>
    </location>
</feature>
<evidence type="ECO:0000313" key="3">
    <source>
        <dbReference type="EMBL" id="MYH62337.1"/>
    </source>
</evidence>
<sequence length="262" mass="28252">MGREAGTGGGKCGGQNWMCLHLKSSSTVTYTNVMDWRYALFAGLTLLITAIVGYGSYTTARLLRNWQPQENLLLLPAENVLRGIILTICLLLGRGSGLPPETLGWQITDAGSQIVTGALAGLGLAVLFVGMGRFVTRYTDTRFYRSILELVVPRNRREAGLLPFALLLSVLFEEVLFRSLLIGGLSPLLPAAWLIIGFSVVFGLLHSPQGVWGIVGAGTAGAIFGFMFVWQQSLLTPLVAHFVANGVQIWLATRELGPSSDS</sequence>
<keyword evidence="1" id="KW-1133">Transmembrane helix</keyword>
<protein>
    <submittedName>
        <fullName evidence="3">CPBP family intramembrane metalloprotease</fullName>
    </submittedName>
</protein>
<dbReference type="InterPro" id="IPR052710">
    <property type="entry name" value="CAAX_protease"/>
</dbReference>
<feature type="transmembrane region" description="Helical" evidence="1">
    <location>
        <begin position="188"/>
        <end position="205"/>
    </location>
</feature>
<name>A0A6B1G1S2_9CHLR</name>
<dbReference type="GO" id="GO:0004175">
    <property type="term" value="F:endopeptidase activity"/>
    <property type="evidence" value="ECO:0007669"/>
    <property type="project" value="UniProtKB-ARBA"/>
</dbReference>
<dbReference type="EMBL" id="VYDA01000417">
    <property type="protein sequence ID" value="MYH62337.1"/>
    <property type="molecule type" value="Genomic_DNA"/>
</dbReference>
<dbReference type="GO" id="GO:0080120">
    <property type="term" value="P:CAAX-box protein maturation"/>
    <property type="evidence" value="ECO:0007669"/>
    <property type="project" value="UniProtKB-ARBA"/>
</dbReference>
<keyword evidence="3" id="KW-0482">Metalloprotease</keyword>
<reference evidence="3" key="1">
    <citation type="submission" date="2019-09" db="EMBL/GenBank/DDBJ databases">
        <title>Characterisation of the sponge microbiome using genome-centric metagenomics.</title>
        <authorList>
            <person name="Engelberts J.P."/>
            <person name="Robbins S.J."/>
            <person name="De Goeij J.M."/>
            <person name="Aranda M."/>
            <person name="Bell S.C."/>
            <person name="Webster N.S."/>
        </authorList>
    </citation>
    <scope>NUCLEOTIDE SEQUENCE</scope>
    <source>
        <strain evidence="3">SB0675_bin_29</strain>
    </source>
</reference>
<dbReference type="AlphaFoldDB" id="A0A6B1G1S2"/>
<dbReference type="PANTHER" id="PTHR36435">
    <property type="entry name" value="SLR1288 PROTEIN"/>
    <property type="match status" value="1"/>
</dbReference>
<feature type="transmembrane region" description="Helical" evidence="1">
    <location>
        <begin position="161"/>
        <end position="182"/>
    </location>
</feature>
<proteinExistence type="predicted"/>
<evidence type="ECO:0000256" key="1">
    <source>
        <dbReference type="SAM" id="Phobius"/>
    </source>
</evidence>
<feature type="transmembrane region" description="Helical" evidence="1">
    <location>
        <begin position="72"/>
        <end position="93"/>
    </location>
</feature>
<dbReference type="PANTHER" id="PTHR36435:SF1">
    <property type="entry name" value="CAAX AMINO TERMINAL PROTEASE FAMILY PROTEIN"/>
    <property type="match status" value="1"/>
</dbReference>
<dbReference type="GO" id="GO:0006508">
    <property type="term" value="P:proteolysis"/>
    <property type="evidence" value="ECO:0007669"/>
    <property type="project" value="UniProtKB-KW"/>
</dbReference>
<feature type="transmembrane region" description="Helical" evidence="1">
    <location>
        <begin position="212"/>
        <end position="230"/>
    </location>
</feature>
<keyword evidence="1" id="KW-0812">Transmembrane</keyword>
<dbReference type="GO" id="GO:0008237">
    <property type="term" value="F:metallopeptidase activity"/>
    <property type="evidence" value="ECO:0007669"/>
    <property type="project" value="UniProtKB-KW"/>
</dbReference>
<keyword evidence="3" id="KW-0378">Hydrolase</keyword>
<feature type="transmembrane region" description="Helical" evidence="1">
    <location>
        <begin position="113"/>
        <end position="135"/>
    </location>
</feature>
<keyword evidence="1" id="KW-0472">Membrane</keyword>
<feature type="domain" description="CAAX prenyl protease 2/Lysostaphin resistance protein A-like" evidence="2">
    <location>
        <begin position="161"/>
        <end position="246"/>
    </location>
</feature>
<dbReference type="Pfam" id="PF02517">
    <property type="entry name" value="Rce1-like"/>
    <property type="match status" value="1"/>
</dbReference>
<organism evidence="3">
    <name type="scientific">Caldilineaceae bacterium SB0675_bin_29</name>
    <dbReference type="NCBI Taxonomy" id="2605266"/>
    <lineage>
        <taxon>Bacteria</taxon>
        <taxon>Bacillati</taxon>
        <taxon>Chloroflexota</taxon>
        <taxon>Caldilineae</taxon>
        <taxon>Caldilineales</taxon>
        <taxon>Caldilineaceae</taxon>
    </lineage>
</organism>
<evidence type="ECO:0000259" key="2">
    <source>
        <dbReference type="Pfam" id="PF02517"/>
    </source>
</evidence>
<comment type="caution">
    <text evidence="3">The sequence shown here is derived from an EMBL/GenBank/DDBJ whole genome shotgun (WGS) entry which is preliminary data.</text>
</comment>
<keyword evidence="3" id="KW-0645">Protease</keyword>